<dbReference type="Pfam" id="PF00090">
    <property type="entry name" value="TSP_1"/>
    <property type="match status" value="1"/>
</dbReference>
<dbReference type="PRINTS" id="PR01705">
    <property type="entry name" value="TSP1REPEAT"/>
</dbReference>
<gene>
    <name evidence="2" type="ORF">CAUJ_LOCUS13891</name>
</gene>
<sequence>MYTRAAFLLIPAIVFAAPSPVSVQIDNPEAVDVGSYDRARFSLTESFQPLHAASAANEDQVQAALRQRVAGVKNNEATIEIALPTVEVSNESQRNVPERLAFGEWTEWTAWSQCQNGEKSRVRTCVSRRLALRVVCHGESIEIQKCFVSASNNSIPVAKDPWTIEREISGDFRA</sequence>
<name>A0A8S1HSU3_9PELO</name>
<feature type="signal peptide" evidence="1">
    <location>
        <begin position="1"/>
        <end position="16"/>
    </location>
</feature>
<evidence type="ECO:0000313" key="2">
    <source>
        <dbReference type="EMBL" id="CAD6197984.1"/>
    </source>
</evidence>
<comment type="caution">
    <text evidence="2">The sequence shown here is derived from an EMBL/GenBank/DDBJ whole genome shotgun (WGS) entry which is preliminary data.</text>
</comment>
<dbReference type="Proteomes" id="UP000835052">
    <property type="component" value="Unassembled WGS sequence"/>
</dbReference>
<dbReference type="InterPro" id="IPR036383">
    <property type="entry name" value="TSP1_rpt_sf"/>
</dbReference>
<dbReference type="Gene3D" id="2.20.100.10">
    <property type="entry name" value="Thrombospondin type-1 (TSP1) repeat"/>
    <property type="match status" value="1"/>
</dbReference>
<accession>A0A8S1HSU3</accession>
<dbReference type="SUPFAM" id="SSF82895">
    <property type="entry name" value="TSP-1 type 1 repeat"/>
    <property type="match status" value="1"/>
</dbReference>
<keyword evidence="3" id="KW-1185">Reference proteome</keyword>
<evidence type="ECO:0000256" key="1">
    <source>
        <dbReference type="SAM" id="SignalP"/>
    </source>
</evidence>
<reference evidence="2" key="1">
    <citation type="submission" date="2020-10" db="EMBL/GenBank/DDBJ databases">
        <authorList>
            <person name="Kikuchi T."/>
        </authorList>
    </citation>
    <scope>NUCLEOTIDE SEQUENCE</scope>
    <source>
        <strain evidence="2">NKZ352</strain>
    </source>
</reference>
<keyword evidence="1" id="KW-0732">Signal</keyword>
<dbReference type="PROSITE" id="PS50092">
    <property type="entry name" value="TSP1"/>
    <property type="match status" value="1"/>
</dbReference>
<feature type="chain" id="PRO_5035934024" evidence="1">
    <location>
        <begin position="17"/>
        <end position="174"/>
    </location>
</feature>
<dbReference type="OrthoDB" id="504708at2759"/>
<dbReference type="EMBL" id="CAJGYM010000111">
    <property type="protein sequence ID" value="CAD6197984.1"/>
    <property type="molecule type" value="Genomic_DNA"/>
</dbReference>
<organism evidence="2 3">
    <name type="scientific">Caenorhabditis auriculariae</name>
    <dbReference type="NCBI Taxonomy" id="2777116"/>
    <lineage>
        <taxon>Eukaryota</taxon>
        <taxon>Metazoa</taxon>
        <taxon>Ecdysozoa</taxon>
        <taxon>Nematoda</taxon>
        <taxon>Chromadorea</taxon>
        <taxon>Rhabditida</taxon>
        <taxon>Rhabditina</taxon>
        <taxon>Rhabditomorpha</taxon>
        <taxon>Rhabditoidea</taxon>
        <taxon>Rhabditidae</taxon>
        <taxon>Peloderinae</taxon>
        <taxon>Caenorhabditis</taxon>
    </lineage>
</organism>
<evidence type="ECO:0000313" key="3">
    <source>
        <dbReference type="Proteomes" id="UP000835052"/>
    </source>
</evidence>
<dbReference type="InterPro" id="IPR000884">
    <property type="entry name" value="TSP1_rpt"/>
</dbReference>
<protein>
    <submittedName>
        <fullName evidence="2">Uncharacterized protein</fullName>
    </submittedName>
</protein>
<proteinExistence type="predicted"/>
<dbReference type="AlphaFoldDB" id="A0A8S1HSU3"/>